<name>A0A3M0FWB1_9FLAO</name>
<organism evidence="2 3">
    <name type="scientific">Dokdonia sinensis</name>
    <dbReference type="NCBI Taxonomy" id="2479847"/>
    <lineage>
        <taxon>Bacteria</taxon>
        <taxon>Pseudomonadati</taxon>
        <taxon>Bacteroidota</taxon>
        <taxon>Flavobacteriia</taxon>
        <taxon>Flavobacteriales</taxon>
        <taxon>Flavobacteriaceae</taxon>
        <taxon>Dokdonia</taxon>
    </lineage>
</organism>
<dbReference type="OrthoDB" id="672279at2"/>
<keyword evidence="3" id="KW-1185">Reference proteome</keyword>
<accession>A0A3M0FWB1</accession>
<dbReference type="AlphaFoldDB" id="A0A3M0FWB1"/>
<protein>
    <recommendedName>
        <fullName evidence="4">DUF1735 domain-containing protein</fullName>
    </recommendedName>
</protein>
<proteinExistence type="predicted"/>
<evidence type="ECO:0000256" key="1">
    <source>
        <dbReference type="SAM" id="SignalP"/>
    </source>
</evidence>
<evidence type="ECO:0008006" key="4">
    <source>
        <dbReference type="Google" id="ProtNLM"/>
    </source>
</evidence>
<dbReference type="PROSITE" id="PS51257">
    <property type="entry name" value="PROKAR_LIPOPROTEIN"/>
    <property type="match status" value="1"/>
</dbReference>
<reference evidence="2 3" key="1">
    <citation type="submission" date="2018-10" db="EMBL/GenBank/DDBJ databases">
        <title>Dokdonia luteus sp. nov., isolated from sea water.</title>
        <authorList>
            <person name="Zhou L.Y."/>
            <person name="Du Z.J."/>
        </authorList>
    </citation>
    <scope>NUCLEOTIDE SEQUENCE [LARGE SCALE GENOMIC DNA]</scope>
    <source>
        <strain evidence="2 3">SH27</strain>
    </source>
</reference>
<dbReference type="Proteomes" id="UP000281985">
    <property type="component" value="Unassembled WGS sequence"/>
</dbReference>
<feature type="chain" id="PRO_5017996543" description="DUF1735 domain-containing protein" evidence="1">
    <location>
        <begin position="21"/>
        <end position="177"/>
    </location>
</feature>
<evidence type="ECO:0000313" key="2">
    <source>
        <dbReference type="EMBL" id="RMB56971.1"/>
    </source>
</evidence>
<keyword evidence="1" id="KW-0732">Signal</keyword>
<gene>
    <name evidence="2" type="ORF">EAX61_12980</name>
</gene>
<comment type="caution">
    <text evidence="2">The sequence shown here is derived from an EMBL/GenBank/DDBJ whole genome shotgun (WGS) entry which is preliminary data.</text>
</comment>
<dbReference type="RefSeq" id="WP_121918129.1">
    <property type="nucleotide sequence ID" value="NZ_REFV01000013.1"/>
</dbReference>
<sequence length="177" mass="19955">MFKKTLLLVLITVAITSCDAVDELTKFDLDYTTNYTIQASTVLDVPIDIITPEVTTNSEEEFENNDTNKDLIESIKLKTLTLNLRTPEDGNFNFINDITIFIRAEGLPEVAIATATDLPENGARRVELETDNVELKEYIKADSYTLRTMTTTDGFIDEDHNIDIRTVFRVDAKILGI</sequence>
<feature type="signal peptide" evidence="1">
    <location>
        <begin position="1"/>
        <end position="20"/>
    </location>
</feature>
<dbReference type="EMBL" id="REFV01000013">
    <property type="protein sequence ID" value="RMB56971.1"/>
    <property type="molecule type" value="Genomic_DNA"/>
</dbReference>
<evidence type="ECO:0000313" key="3">
    <source>
        <dbReference type="Proteomes" id="UP000281985"/>
    </source>
</evidence>